<reference evidence="2" key="1">
    <citation type="submission" date="2019-02" db="EMBL/GenBank/DDBJ databases">
        <title>Draft genome sequence of Sphaerospermopsis reniformis NIES-1949.</title>
        <authorList>
            <person name="Yamaguchi H."/>
            <person name="Suzuki S."/>
            <person name="Kawachi M."/>
        </authorList>
    </citation>
    <scope>NUCLEOTIDE SEQUENCE [LARGE SCALE GENOMIC DNA]</scope>
    <source>
        <strain evidence="2">NIES-1949</strain>
    </source>
</reference>
<organism evidence="1 2">
    <name type="scientific">Sphaerospermopsis reniformis</name>
    <dbReference type="NCBI Taxonomy" id="531300"/>
    <lineage>
        <taxon>Bacteria</taxon>
        <taxon>Bacillati</taxon>
        <taxon>Cyanobacteriota</taxon>
        <taxon>Cyanophyceae</taxon>
        <taxon>Nostocales</taxon>
        <taxon>Aphanizomenonaceae</taxon>
        <taxon>Sphaerospermopsis</taxon>
    </lineage>
</organism>
<keyword evidence="2" id="KW-1185">Reference proteome</keyword>
<evidence type="ECO:0000313" key="1">
    <source>
        <dbReference type="EMBL" id="GCL36773.1"/>
    </source>
</evidence>
<protein>
    <recommendedName>
        <fullName evidence="3">Sigma-70 family RNA polymerase sigma factor</fullName>
    </recommendedName>
</protein>
<accession>A0A479ZZ80</accession>
<comment type="caution">
    <text evidence="1">The sequence shown here is derived from an EMBL/GenBank/DDBJ whole genome shotgun (WGS) entry which is preliminary data.</text>
</comment>
<dbReference type="RefSeq" id="WP_137667184.1">
    <property type="nucleotide sequence ID" value="NZ_BJCE01000049.1"/>
</dbReference>
<evidence type="ECO:0008006" key="3">
    <source>
        <dbReference type="Google" id="ProtNLM"/>
    </source>
</evidence>
<dbReference type="EMBL" id="BJCE01000049">
    <property type="protein sequence ID" value="GCL36773.1"/>
    <property type="molecule type" value="Genomic_DNA"/>
</dbReference>
<dbReference type="Proteomes" id="UP000300142">
    <property type="component" value="Unassembled WGS sequence"/>
</dbReference>
<evidence type="ECO:0000313" key="2">
    <source>
        <dbReference type="Proteomes" id="UP000300142"/>
    </source>
</evidence>
<name>A0A479ZZ80_9CYAN</name>
<dbReference type="AlphaFoldDB" id="A0A479ZZ80"/>
<sequence>MTNDFLGRDDDALNQELQQLVNEAKRYLADSKSPTDRAKRRIALNKLINAIRGSGKLSKQVQWWESPNYEDYYHEALQLTFIEICQKIEQYNPQYPVMTWVNIIFSRRISDVGKKDQKRGMTQLPKHQKVTQVLSLDEINKDFPVDNEISEQQQLKEIIENDPENVLKNDCIKDHPQANLQAILLLVLNGKQWQEISEELEVPLSTASSFYQRRMRKIITYLKKYI</sequence>
<gene>
    <name evidence="1" type="ORF">SR1949_18790</name>
</gene>
<proteinExistence type="predicted"/>